<comment type="caution">
    <text evidence="2">The sequence shown here is derived from an EMBL/GenBank/DDBJ whole genome shotgun (WGS) entry which is preliminary data.</text>
</comment>
<dbReference type="EMBL" id="BMAV01002894">
    <property type="protein sequence ID" value="GFY42120.1"/>
    <property type="molecule type" value="Genomic_DNA"/>
</dbReference>
<name>A0A8X7BSF8_9ARAC</name>
<reference evidence="2" key="1">
    <citation type="submission" date="2020-08" db="EMBL/GenBank/DDBJ databases">
        <title>Multicomponent nature underlies the extraordinary mechanical properties of spider dragline silk.</title>
        <authorList>
            <person name="Kono N."/>
            <person name="Nakamura H."/>
            <person name="Mori M."/>
            <person name="Yoshida Y."/>
            <person name="Ohtoshi R."/>
            <person name="Malay A.D."/>
            <person name="Moran D.A.P."/>
            <person name="Tomita M."/>
            <person name="Numata K."/>
            <person name="Arakawa K."/>
        </authorList>
    </citation>
    <scope>NUCLEOTIDE SEQUENCE</scope>
</reference>
<dbReference type="Proteomes" id="UP000886998">
    <property type="component" value="Unassembled WGS sequence"/>
</dbReference>
<protein>
    <submittedName>
        <fullName evidence="2">Uncharacterized protein</fullName>
    </submittedName>
</protein>
<sequence>MAKASVEDFPPLSEPTVPDEPTPSMETDSITTDDENEAKCAKLIDLRDFQLLHEARLRQHREIQQMILSGEMRGNKLAYENLIKEIEKTSTSLDEVAGELTLIGTCPKTDCQFHPKANVQNDPKIKLNATNQLENQLAKLNVSKNNNDKIKNSDRSDGFTTPSKAAKKQKVLQNYSVGANAPVNTTNKFQPLAGSAVMML</sequence>
<accession>A0A8X7BSF8</accession>
<keyword evidence="3" id="KW-1185">Reference proteome</keyword>
<dbReference type="AlphaFoldDB" id="A0A8X7BSF8"/>
<feature type="region of interest" description="Disordered" evidence="1">
    <location>
        <begin position="1"/>
        <end position="34"/>
    </location>
</feature>
<proteinExistence type="predicted"/>
<evidence type="ECO:0000256" key="1">
    <source>
        <dbReference type="SAM" id="MobiDB-lite"/>
    </source>
</evidence>
<feature type="compositionally biased region" description="Basic and acidic residues" evidence="1">
    <location>
        <begin position="146"/>
        <end position="157"/>
    </location>
</feature>
<gene>
    <name evidence="2" type="ORF">TNIN_188981</name>
</gene>
<evidence type="ECO:0000313" key="2">
    <source>
        <dbReference type="EMBL" id="GFY42120.1"/>
    </source>
</evidence>
<feature type="region of interest" description="Disordered" evidence="1">
    <location>
        <begin position="142"/>
        <end position="165"/>
    </location>
</feature>
<evidence type="ECO:0000313" key="3">
    <source>
        <dbReference type="Proteomes" id="UP000886998"/>
    </source>
</evidence>
<organism evidence="2 3">
    <name type="scientific">Trichonephila inaurata madagascariensis</name>
    <dbReference type="NCBI Taxonomy" id="2747483"/>
    <lineage>
        <taxon>Eukaryota</taxon>
        <taxon>Metazoa</taxon>
        <taxon>Ecdysozoa</taxon>
        <taxon>Arthropoda</taxon>
        <taxon>Chelicerata</taxon>
        <taxon>Arachnida</taxon>
        <taxon>Araneae</taxon>
        <taxon>Araneomorphae</taxon>
        <taxon>Entelegynae</taxon>
        <taxon>Araneoidea</taxon>
        <taxon>Nephilidae</taxon>
        <taxon>Trichonephila</taxon>
        <taxon>Trichonephila inaurata</taxon>
    </lineage>
</organism>